<reference evidence="4" key="1">
    <citation type="journal article" date="2019" name="Int. J. Syst. Evol. Microbiol.">
        <title>The Global Catalogue of Microorganisms (GCM) 10K type strain sequencing project: providing services to taxonomists for standard genome sequencing and annotation.</title>
        <authorList>
            <consortium name="The Broad Institute Genomics Platform"/>
            <consortium name="The Broad Institute Genome Sequencing Center for Infectious Disease"/>
            <person name="Wu L."/>
            <person name="Ma J."/>
        </authorList>
    </citation>
    <scope>NUCLEOTIDE SEQUENCE [LARGE SCALE GENOMIC DNA]</scope>
    <source>
        <strain evidence="4">KCTC 42087</strain>
    </source>
</reference>
<evidence type="ECO:0000256" key="1">
    <source>
        <dbReference type="ARBA" id="ARBA00022527"/>
    </source>
</evidence>
<proteinExistence type="predicted"/>
<keyword evidence="4" id="KW-1185">Reference proteome</keyword>
<sequence>MVISHTPNLAAGGMCAWRLPSDESGPAAARSLLQQVMTRLGLRRDVIEDGRLAVSEAATNALRHARPEPLGSCTPPELWIWARTIPAPQLVVSVFDCARGALPRASGTGLLDEHGKGLGLLAAFTAEWSTAPSRSRLSVQRTPGKTVWFALPLPSDWPGLNLEVQPGTAAQCLLLNLGERGYSGARSSGDEGVFVVELRGLNVWVLGGQFRWQAEPGRCVRRPLVDLQETAELVVRHLEGIPSASPTP</sequence>
<dbReference type="Gene3D" id="3.30.565.10">
    <property type="entry name" value="Histidine kinase-like ATPase, C-terminal domain"/>
    <property type="match status" value="1"/>
</dbReference>
<organism evidence="3 4">
    <name type="scientific">Actinomadura rugatobispora</name>
    <dbReference type="NCBI Taxonomy" id="1994"/>
    <lineage>
        <taxon>Bacteria</taxon>
        <taxon>Bacillati</taxon>
        <taxon>Actinomycetota</taxon>
        <taxon>Actinomycetes</taxon>
        <taxon>Streptosporangiales</taxon>
        <taxon>Thermomonosporaceae</taxon>
        <taxon>Actinomadura</taxon>
    </lineage>
</organism>
<feature type="domain" description="Histidine kinase/HSP90-like ATPase" evidence="2">
    <location>
        <begin position="27"/>
        <end position="130"/>
    </location>
</feature>
<keyword evidence="3" id="KW-0067">ATP-binding</keyword>
<keyword evidence="1" id="KW-0808">Transferase</keyword>
<keyword evidence="1" id="KW-0418">Kinase</keyword>
<dbReference type="InterPro" id="IPR003594">
    <property type="entry name" value="HATPase_dom"/>
</dbReference>
<dbReference type="EMBL" id="JBHSON010000099">
    <property type="protein sequence ID" value="MFC5752871.1"/>
    <property type="molecule type" value="Genomic_DNA"/>
</dbReference>
<dbReference type="RefSeq" id="WP_378289310.1">
    <property type="nucleotide sequence ID" value="NZ_JBHSON010000099.1"/>
</dbReference>
<dbReference type="CDD" id="cd16936">
    <property type="entry name" value="HATPase_RsbW-like"/>
    <property type="match status" value="1"/>
</dbReference>
<protein>
    <submittedName>
        <fullName evidence="3">ATP-binding protein</fullName>
    </submittedName>
</protein>
<dbReference type="Pfam" id="PF13581">
    <property type="entry name" value="HATPase_c_2"/>
    <property type="match status" value="1"/>
</dbReference>
<evidence type="ECO:0000313" key="4">
    <source>
        <dbReference type="Proteomes" id="UP001596074"/>
    </source>
</evidence>
<dbReference type="InterPro" id="IPR050267">
    <property type="entry name" value="Anti-sigma-factor_SerPK"/>
</dbReference>
<gene>
    <name evidence="3" type="ORF">ACFPZN_45275</name>
</gene>
<keyword evidence="3" id="KW-0547">Nucleotide-binding</keyword>
<evidence type="ECO:0000313" key="3">
    <source>
        <dbReference type="EMBL" id="MFC5752871.1"/>
    </source>
</evidence>
<name>A0ABW1AEC3_9ACTN</name>
<evidence type="ECO:0000259" key="2">
    <source>
        <dbReference type="Pfam" id="PF13581"/>
    </source>
</evidence>
<comment type="caution">
    <text evidence="3">The sequence shown here is derived from an EMBL/GenBank/DDBJ whole genome shotgun (WGS) entry which is preliminary data.</text>
</comment>
<dbReference type="GO" id="GO:0005524">
    <property type="term" value="F:ATP binding"/>
    <property type="evidence" value="ECO:0007669"/>
    <property type="project" value="UniProtKB-KW"/>
</dbReference>
<dbReference type="Proteomes" id="UP001596074">
    <property type="component" value="Unassembled WGS sequence"/>
</dbReference>
<accession>A0ABW1AEC3</accession>
<dbReference type="PANTHER" id="PTHR35526:SF3">
    <property type="entry name" value="ANTI-SIGMA-F FACTOR RSBW"/>
    <property type="match status" value="1"/>
</dbReference>
<dbReference type="InterPro" id="IPR036890">
    <property type="entry name" value="HATPase_C_sf"/>
</dbReference>
<dbReference type="PANTHER" id="PTHR35526">
    <property type="entry name" value="ANTI-SIGMA-F FACTOR RSBW-RELATED"/>
    <property type="match status" value="1"/>
</dbReference>
<keyword evidence="1" id="KW-0723">Serine/threonine-protein kinase</keyword>